<comment type="caution">
    <text evidence="2">The sequence shown here is derived from an EMBL/GenBank/DDBJ whole genome shotgun (WGS) entry which is preliminary data.</text>
</comment>
<evidence type="ECO:0000256" key="1">
    <source>
        <dbReference type="SAM" id="SignalP"/>
    </source>
</evidence>
<feature type="chain" id="PRO_5032783750" description="Secreted protein" evidence="1">
    <location>
        <begin position="16"/>
        <end position="116"/>
    </location>
</feature>
<protein>
    <recommendedName>
        <fullName evidence="4">Secreted protein</fullName>
    </recommendedName>
</protein>
<evidence type="ECO:0000313" key="3">
    <source>
        <dbReference type="Proteomes" id="UP000604046"/>
    </source>
</evidence>
<dbReference type="EMBL" id="CAJNDS010002171">
    <property type="protein sequence ID" value="CAE7359504.1"/>
    <property type="molecule type" value="Genomic_DNA"/>
</dbReference>
<dbReference type="AlphaFoldDB" id="A0A812PNS8"/>
<organism evidence="2 3">
    <name type="scientific">Symbiodinium natans</name>
    <dbReference type="NCBI Taxonomy" id="878477"/>
    <lineage>
        <taxon>Eukaryota</taxon>
        <taxon>Sar</taxon>
        <taxon>Alveolata</taxon>
        <taxon>Dinophyceae</taxon>
        <taxon>Suessiales</taxon>
        <taxon>Symbiodiniaceae</taxon>
        <taxon>Symbiodinium</taxon>
    </lineage>
</organism>
<keyword evidence="1" id="KW-0732">Signal</keyword>
<sequence>MLRLLLLALFKAVLKSVLRRLRATGLERSLQAVLGLQATGFSSFFRASSVRVTEVCLPAKRIKCPKPSVNTWNTYFRGKGPRRRQQFVRGLAIAHAHAHARAHAREVALLGLPCGA</sequence>
<evidence type="ECO:0000313" key="2">
    <source>
        <dbReference type="EMBL" id="CAE7359504.1"/>
    </source>
</evidence>
<name>A0A812PNS8_9DINO</name>
<accession>A0A812PNS8</accession>
<dbReference type="Proteomes" id="UP000604046">
    <property type="component" value="Unassembled WGS sequence"/>
</dbReference>
<feature type="signal peptide" evidence="1">
    <location>
        <begin position="1"/>
        <end position="15"/>
    </location>
</feature>
<keyword evidence="3" id="KW-1185">Reference proteome</keyword>
<proteinExistence type="predicted"/>
<reference evidence="2" key="1">
    <citation type="submission" date="2021-02" db="EMBL/GenBank/DDBJ databases">
        <authorList>
            <person name="Dougan E. K."/>
            <person name="Rhodes N."/>
            <person name="Thang M."/>
            <person name="Chan C."/>
        </authorList>
    </citation>
    <scope>NUCLEOTIDE SEQUENCE</scope>
</reference>
<evidence type="ECO:0008006" key="4">
    <source>
        <dbReference type="Google" id="ProtNLM"/>
    </source>
</evidence>
<gene>
    <name evidence="2" type="ORF">SNAT2548_LOCUS19274</name>
</gene>